<evidence type="ECO:0000313" key="3">
    <source>
        <dbReference type="Proteomes" id="UP001221413"/>
    </source>
</evidence>
<evidence type="ECO:0000313" key="2">
    <source>
        <dbReference type="EMBL" id="KAJ6260037.1"/>
    </source>
</evidence>
<gene>
    <name evidence="2" type="ORF">Dda_5683</name>
</gene>
<comment type="caution">
    <text evidence="2">The sequence shown here is derived from an EMBL/GenBank/DDBJ whole genome shotgun (WGS) entry which is preliminary data.</text>
</comment>
<organism evidence="2 3">
    <name type="scientific">Drechslerella dactyloides</name>
    <name type="common">Nematode-trapping fungus</name>
    <name type="synonym">Arthrobotrys dactyloides</name>
    <dbReference type="NCBI Taxonomy" id="74499"/>
    <lineage>
        <taxon>Eukaryota</taxon>
        <taxon>Fungi</taxon>
        <taxon>Dikarya</taxon>
        <taxon>Ascomycota</taxon>
        <taxon>Pezizomycotina</taxon>
        <taxon>Orbiliomycetes</taxon>
        <taxon>Orbiliales</taxon>
        <taxon>Orbiliaceae</taxon>
        <taxon>Drechslerella</taxon>
    </lineage>
</organism>
<feature type="compositionally biased region" description="Basic and acidic residues" evidence="1">
    <location>
        <begin position="167"/>
        <end position="178"/>
    </location>
</feature>
<evidence type="ECO:0000256" key="1">
    <source>
        <dbReference type="SAM" id="MobiDB-lite"/>
    </source>
</evidence>
<dbReference type="Proteomes" id="UP001221413">
    <property type="component" value="Unassembled WGS sequence"/>
</dbReference>
<feature type="region of interest" description="Disordered" evidence="1">
    <location>
        <begin position="1"/>
        <end position="21"/>
    </location>
</feature>
<accession>A0AAD6J0Y5</accession>
<protein>
    <submittedName>
        <fullName evidence="2">Uncharacterized protein</fullName>
    </submittedName>
</protein>
<name>A0AAD6J0Y5_DREDA</name>
<proteinExistence type="predicted"/>
<feature type="region of interest" description="Disordered" evidence="1">
    <location>
        <begin position="164"/>
        <end position="184"/>
    </location>
</feature>
<sequence>MNGREQSRTFTPRSDKETRRVSYSLGPLPYVSLERERDPAYYGETLHSGLRGIPLFRQTEPITKTPKSCSSSVPALNLDPSNASTFTDTKLESPALPSPPLRSVLKSTPKLLEPFHSLENAGKFEDRERARVSFSGHDQVLLCNLDEETPLAEAQRSWTVCKRRSRASHEEQEERHAEEEELDKASAYPQVSRFDMVVFPRDMNLIPVYNTPRIGDQSASVDPRGYRHRERRRRPGLPRLTAVGRRGKRREFIAEPFEHPFLGTKHRHRHGFTSCEHGFLDPMDCTCDDPKKTIHAEGECQECGSARTQLTDDKDASDTERDEYASWWRKLGRKITF</sequence>
<dbReference type="AlphaFoldDB" id="A0AAD6J0Y5"/>
<dbReference type="EMBL" id="JAQGDS010000006">
    <property type="protein sequence ID" value="KAJ6260037.1"/>
    <property type="molecule type" value="Genomic_DNA"/>
</dbReference>
<keyword evidence="3" id="KW-1185">Reference proteome</keyword>
<reference evidence="2" key="1">
    <citation type="submission" date="2023-01" db="EMBL/GenBank/DDBJ databases">
        <title>The chitinases involved in constricting ring structure development in the nematode-trapping fungus Drechslerella dactyloides.</title>
        <authorList>
            <person name="Wang R."/>
            <person name="Zhang L."/>
            <person name="Tang P."/>
            <person name="Li S."/>
            <person name="Liang L."/>
        </authorList>
    </citation>
    <scope>NUCLEOTIDE SEQUENCE</scope>
    <source>
        <strain evidence="2">YMF1.00031</strain>
    </source>
</reference>